<evidence type="ECO:0000313" key="3">
    <source>
        <dbReference type="Proteomes" id="UP000000939"/>
    </source>
</evidence>
<accession>D5V521</accession>
<dbReference type="InterPro" id="IPR015867">
    <property type="entry name" value="N-reg_PII/ATP_PRibTrfase_C"/>
</dbReference>
<dbReference type="RefSeq" id="WP_013134128.1">
    <property type="nucleotide sequence ID" value="NC_014166.1"/>
</dbReference>
<keyword evidence="3" id="KW-1185">Reference proteome</keyword>
<dbReference type="OrthoDB" id="37622at2"/>
<sequence length="103" mass="12011">MKMCIVQTTCKDIQEAKTIAKILLDKKLAACIQISSIESLYIWNDELCEDKEKLLSIKTKKKNFKKIQREIKENHSYDLPEIISIDIENASKEYKNFIGENTK</sequence>
<dbReference type="GO" id="GO:0005507">
    <property type="term" value="F:copper ion binding"/>
    <property type="evidence" value="ECO:0007669"/>
    <property type="project" value="TreeGrafter"/>
</dbReference>
<gene>
    <name evidence="2" type="ordered locus">Arnit_0317</name>
</gene>
<dbReference type="AlphaFoldDB" id="D5V521"/>
<dbReference type="HOGENOM" id="CLU_098807_2_0_7"/>
<name>D5V521_ARCNC</name>
<organism evidence="2 3">
    <name type="scientific">Arcobacter nitrofigilis (strain ATCC 33309 / DSM 7299 / CCUG 15893 / LMG 7604 / NCTC 12251 / CI)</name>
    <name type="common">Campylobacter nitrofigilis</name>
    <dbReference type="NCBI Taxonomy" id="572480"/>
    <lineage>
        <taxon>Bacteria</taxon>
        <taxon>Pseudomonadati</taxon>
        <taxon>Campylobacterota</taxon>
        <taxon>Epsilonproteobacteria</taxon>
        <taxon>Campylobacterales</taxon>
        <taxon>Arcobacteraceae</taxon>
        <taxon>Arcobacter</taxon>
    </lineage>
</organism>
<dbReference type="KEGG" id="ant:Arnit_0317"/>
<reference evidence="2 3" key="1">
    <citation type="journal article" date="2010" name="Stand. Genomic Sci.">
        <title>Complete genome sequence of Arcobacter nitrofigilis type strain (CI).</title>
        <authorList>
            <person name="Pati A."/>
            <person name="Gronow S."/>
            <person name="Lapidus A."/>
            <person name="Copeland A."/>
            <person name="Glavina Del Rio T."/>
            <person name="Nolan M."/>
            <person name="Lucas S."/>
            <person name="Tice H."/>
            <person name="Cheng J.F."/>
            <person name="Han C."/>
            <person name="Chertkov O."/>
            <person name="Bruce D."/>
            <person name="Tapia R."/>
            <person name="Goodwin L."/>
            <person name="Pitluck S."/>
            <person name="Liolios K."/>
            <person name="Ivanova N."/>
            <person name="Mavromatis K."/>
            <person name="Chen A."/>
            <person name="Palaniappan K."/>
            <person name="Land M."/>
            <person name="Hauser L."/>
            <person name="Chang Y.J."/>
            <person name="Jeffries C.D."/>
            <person name="Detter J.C."/>
            <person name="Rohde M."/>
            <person name="Goker M."/>
            <person name="Bristow J."/>
            <person name="Eisen J.A."/>
            <person name="Markowitz V."/>
            <person name="Hugenholtz P."/>
            <person name="Klenk H.P."/>
            <person name="Kyrpides N.C."/>
        </authorList>
    </citation>
    <scope>NUCLEOTIDE SEQUENCE [LARGE SCALE GENOMIC DNA]</scope>
    <source>
        <strain evidence="3">ATCC 33309 / DSM 7299 / CCUG 15893 / LMG 7604 / NCTC 12251 / CI</strain>
    </source>
</reference>
<proteinExistence type="inferred from homology"/>
<dbReference type="InterPro" id="IPR011322">
    <property type="entry name" value="N-reg_PII-like_a/b"/>
</dbReference>
<protein>
    <submittedName>
        <fullName evidence="2">CutA1 divalent ion tolerance protein</fullName>
    </submittedName>
</protein>
<dbReference type="PANTHER" id="PTHR23419:SF8">
    <property type="entry name" value="FI09726P"/>
    <property type="match status" value="1"/>
</dbReference>
<dbReference type="EMBL" id="CP001999">
    <property type="protein sequence ID" value="ADG91983.1"/>
    <property type="molecule type" value="Genomic_DNA"/>
</dbReference>
<dbReference type="Gene3D" id="3.30.70.120">
    <property type="match status" value="1"/>
</dbReference>
<dbReference type="PANTHER" id="PTHR23419">
    <property type="entry name" value="DIVALENT CATION TOLERANCE CUTA-RELATED"/>
    <property type="match status" value="1"/>
</dbReference>
<comment type="similarity">
    <text evidence="1">Belongs to the CutA family.</text>
</comment>
<dbReference type="Proteomes" id="UP000000939">
    <property type="component" value="Chromosome"/>
</dbReference>
<dbReference type="SUPFAM" id="SSF54913">
    <property type="entry name" value="GlnB-like"/>
    <property type="match status" value="1"/>
</dbReference>
<dbReference type="STRING" id="572480.Arnit_0317"/>
<dbReference type="GO" id="GO:0010038">
    <property type="term" value="P:response to metal ion"/>
    <property type="evidence" value="ECO:0007669"/>
    <property type="project" value="InterPro"/>
</dbReference>
<dbReference type="Pfam" id="PF03091">
    <property type="entry name" value="CutA1"/>
    <property type="match status" value="1"/>
</dbReference>
<dbReference type="InterPro" id="IPR004323">
    <property type="entry name" value="Ion_tolerance_CutA"/>
</dbReference>
<evidence type="ECO:0000313" key="2">
    <source>
        <dbReference type="EMBL" id="ADG91983.1"/>
    </source>
</evidence>
<evidence type="ECO:0000256" key="1">
    <source>
        <dbReference type="ARBA" id="ARBA00010169"/>
    </source>
</evidence>
<dbReference type="eggNOG" id="COG1324">
    <property type="taxonomic scope" value="Bacteria"/>
</dbReference>